<feature type="transmembrane region" description="Helical" evidence="1">
    <location>
        <begin position="314"/>
        <end position="339"/>
    </location>
</feature>
<dbReference type="Proteomes" id="UP001183410">
    <property type="component" value="Unassembled WGS sequence"/>
</dbReference>
<dbReference type="Pfam" id="PF19877">
    <property type="entry name" value="DUF6350"/>
    <property type="match status" value="1"/>
</dbReference>
<accession>A0ABU2JJU7</accession>
<reference evidence="3" key="1">
    <citation type="submission" date="2023-07" db="EMBL/GenBank/DDBJ databases">
        <title>30 novel species of actinomycetes from the DSMZ collection.</title>
        <authorList>
            <person name="Nouioui I."/>
        </authorList>
    </citation>
    <scope>NUCLEOTIDE SEQUENCE [LARGE SCALE GENOMIC DNA]</scope>
    <source>
        <strain evidence="3">DSM 44915</strain>
    </source>
</reference>
<evidence type="ECO:0000313" key="3">
    <source>
        <dbReference type="Proteomes" id="UP001183410"/>
    </source>
</evidence>
<sequence>MRHLSQRVLRRIAPHGRGQGRWFLEGMLAAGLGLGGLAVLVLMFWVISPYPDQSPTGALRIAADLWLLAHGCELLRADTLYGGSAPVGLTPLLLVALPGWLLYRAVRVTLLPDTEDARAAEPDDAFPAALWISGGYLLAGAAAALFAAPAGLAPQPLSTALHLPLFALLVTGVAAWQLSGVPPVPPPTGWTAGRWAGPGTPERLAAAGRAALAGTAACCGVGALLAAGGLLLHAPAAQSTLVTLSGDWTGRLAVLLLGCALAPNAAVWGAAYGLGPGFTLGGGSVLSPLAVSGDPTPPPFPLLAGLPHGSPEGPLLWCAAAVPVVGVLVIAGLVARAAVPVPGERAGAVGWLGTALTGLLAAAGTGVLLGGLGTLAGGALGGGALAEFGPNGWHTGLAAAGWATAALPLALVLRLCRLHQPRLLLSGLLGRGARPWPRRRPARGGWLPGWARRRHRRGRVPEWHATDARLARWAALRRTSGELVSRMDDQPPS</sequence>
<evidence type="ECO:0000256" key="1">
    <source>
        <dbReference type="SAM" id="Phobius"/>
    </source>
</evidence>
<gene>
    <name evidence="2" type="ORF">RM844_03005</name>
</gene>
<dbReference type="EMBL" id="JAVREO010000002">
    <property type="protein sequence ID" value="MDT0265255.1"/>
    <property type="molecule type" value="Genomic_DNA"/>
</dbReference>
<name>A0ABU2JJU7_9ACTN</name>
<dbReference type="InterPro" id="IPR045931">
    <property type="entry name" value="DUF6350"/>
</dbReference>
<feature type="transmembrane region" description="Helical" evidence="1">
    <location>
        <begin position="351"/>
        <end position="372"/>
    </location>
</feature>
<organism evidence="2 3">
    <name type="scientific">Streptomyces chisholmiae</name>
    <dbReference type="NCBI Taxonomy" id="3075540"/>
    <lineage>
        <taxon>Bacteria</taxon>
        <taxon>Bacillati</taxon>
        <taxon>Actinomycetota</taxon>
        <taxon>Actinomycetes</taxon>
        <taxon>Kitasatosporales</taxon>
        <taxon>Streptomycetaceae</taxon>
        <taxon>Streptomyces</taxon>
    </lineage>
</organism>
<feature type="transmembrane region" description="Helical" evidence="1">
    <location>
        <begin position="21"/>
        <end position="45"/>
    </location>
</feature>
<feature type="transmembrane region" description="Helical" evidence="1">
    <location>
        <begin position="160"/>
        <end position="178"/>
    </location>
</feature>
<comment type="caution">
    <text evidence="2">The sequence shown here is derived from an EMBL/GenBank/DDBJ whole genome shotgun (WGS) entry which is preliminary data.</text>
</comment>
<feature type="transmembrane region" description="Helical" evidence="1">
    <location>
        <begin position="126"/>
        <end position="148"/>
    </location>
</feature>
<keyword evidence="3" id="KW-1185">Reference proteome</keyword>
<feature type="transmembrane region" description="Helical" evidence="1">
    <location>
        <begin position="392"/>
        <end position="413"/>
    </location>
</feature>
<feature type="transmembrane region" description="Helical" evidence="1">
    <location>
        <begin position="210"/>
        <end position="232"/>
    </location>
</feature>
<feature type="transmembrane region" description="Helical" evidence="1">
    <location>
        <begin position="252"/>
        <end position="274"/>
    </location>
</feature>
<protein>
    <submittedName>
        <fullName evidence="2">DUF6350 family protein</fullName>
    </submittedName>
</protein>
<proteinExistence type="predicted"/>
<dbReference type="RefSeq" id="WP_311664425.1">
    <property type="nucleotide sequence ID" value="NZ_JAVREO010000002.1"/>
</dbReference>
<keyword evidence="1" id="KW-0812">Transmembrane</keyword>
<keyword evidence="1" id="KW-1133">Transmembrane helix</keyword>
<keyword evidence="1" id="KW-0472">Membrane</keyword>
<evidence type="ECO:0000313" key="2">
    <source>
        <dbReference type="EMBL" id="MDT0265255.1"/>
    </source>
</evidence>